<organism evidence="1 2">
    <name type="scientific">Cloeon dipterum</name>
    <dbReference type="NCBI Taxonomy" id="197152"/>
    <lineage>
        <taxon>Eukaryota</taxon>
        <taxon>Metazoa</taxon>
        <taxon>Ecdysozoa</taxon>
        <taxon>Arthropoda</taxon>
        <taxon>Hexapoda</taxon>
        <taxon>Insecta</taxon>
        <taxon>Pterygota</taxon>
        <taxon>Palaeoptera</taxon>
        <taxon>Ephemeroptera</taxon>
        <taxon>Pisciforma</taxon>
        <taxon>Baetidae</taxon>
        <taxon>Cloeon</taxon>
    </lineage>
</organism>
<keyword evidence="2" id="KW-1185">Reference proteome</keyword>
<dbReference type="AlphaFoldDB" id="A0A8S1BS92"/>
<protein>
    <submittedName>
        <fullName evidence="1">Uncharacterized protein</fullName>
    </submittedName>
</protein>
<evidence type="ECO:0000313" key="2">
    <source>
        <dbReference type="Proteomes" id="UP000494165"/>
    </source>
</evidence>
<accession>A0A8S1BS92</accession>
<comment type="caution">
    <text evidence="1">The sequence shown here is derived from an EMBL/GenBank/DDBJ whole genome shotgun (WGS) entry which is preliminary data.</text>
</comment>
<reference evidence="1 2" key="1">
    <citation type="submission" date="2020-04" db="EMBL/GenBank/DDBJ databases">
        <authorList>
            <person name="Alioto T."/>
            <person name="Alioto T."/>
            <person name="Gomez Garrido J."/>
        </authorList>
    </citation>
    <scope>NUCLEOTIDE SEQUENCE [LARGE SCALE GENOMIC DNA]</scope>
</reference>
<gene>
    <name evidence="1" type="ORF">CLODIP_2_CD07859</name>
</gene>
<proteinExistence type="predicted"/>
<evidence type="ECO:0000313" key="1">
    <source>
        <dbReference type="EMBL" id="CAB3359978.1"/>
    </source>
</evidence>
<sequence length="80" mass="8977">MQSLFEGCHVNVNIQDIARWKSGQDHQNELNECKRRAEPPLSSQPKSCTALHCSLELGIGIKTKTENSDPPPPEFMPEEC</sequence>
<name>A0A8S1BS92_9INSE</name>
<dbReference type="EMBL" id="CADEPI010000002">
    <property type="protein sequence ID" value="CAB3359978.1"/>
    <property type="molecule type" value="Genomic_DNA"/>
</dbReference>
<dbReference type="Proteomes" id="UP000494165">
    <property type="component" value="Unassembled WGS sequence"/>
</dbReference>